<comment type="caution">
    <text evidence="2">The sequence shown here is derived from an EMBL/GenBank/DDBJ whole genome shotgun (WGS) entry which is preliminary data.</text>
</comment>
<proteinExistence type="predicted"/>
<evidence type="ECO:0000256" key="1">
    <source>
        <dbReference type="SAM" id="MobiDB-lite"/>
    </source>
</evidence>
<name>K1VLQ8_TRIAC</name>
<keyword evidence="3" id="KW-1185">Reference proteome</keyword>
<reference evidence="2 3" key="1">
    <citation type="journal article" date="2012" name="Eukaryot. Cell">
        <title>Genome sequence of the Trichosporon asahii environmental strain CBS 8904.</title>
        <authorList>
            <person name="Yang R.Y."/>
            <person name="Li H.T."/>
            <person name="Zhu H."/>
            <person name="Zhou G.P."/>
            <person name="Wang M."/>
            <person name="Wang L."/>
        </authorList>
    </citation>
    <scope>NUCLEOTIDE SEQUENCE [LARGE SCALE GENOMIC DNA]</scope>
    <source>
        <strain evidence="2 3">CBS 8904</strain>
    </source>
</reference>
<dbReference type="Proteomes" id="UP000006757">
    <property type="component" value="Unassembled WGS sequence"/>
</dbReference>
<protein>
    <submittedName>
        <fullName evidence="2">Uncharacterized protein</fullName>
    </submittedName>
</protein>
<evidence type="ECO:0000313" key="3">
    <source>
        <dbReference type="Proteomes" id="UP000006757"/>
    </source>
</evidence>
<dbReference type="InParanoid" id="K1VLQ8"/>
<feature type="region of interest" description="Disordered" evidence="1">
    <location>
        <begin position="1"/>
        <end position="30"/>
    </location>
</feature>
<dbReference type="EMBL" id="AMBO01000345">
    <property type="protein sequence ID" value="EKD00267.1"/>
    <property type="molecule type" value="Genomic_DNA"/>
</dbReference>
<evidence type="ECO:0000313" key="2">
    <source>
        <dbReference type="EMBL" id="EKD00267.1"/>
    </source>
</evidence>
<organism evidence="2 3">
    <name type="scientific">Trichosporon asahii var. asahii (strain CBS 8904)</name>
    <name type="common">Yeast</name>
    <dbReference type="NCBI Taxonomy" id="1220162"/>
    <lineage>
        <taxon>Eukaryota</taxon>
        <taxon>Fungi</taxon>
        <taxon>Dikarya</taxon>
        <taxon>Basidiomycota</taxon>
        <taxon>Agaricomycotina</taxon>
        <taxon>Tremellomycetes</taxon>
        <taxon>Trichosporonales</taxon>
        <taxon>Trichosporonaceae</taxon>
        <taxon>Trichosporon</taxon>
    </lineage>
</organism>
<dbReference type="HOGENOM" id="CLU_2348177_0_0_1"/>
<gene>
    <name evidence="2" type="ORF">A1Q2_05444</name>
</gene>
<accession>K1VLQ8</accession>
<sequence>MSVGLPEQSGEEKGLRTERPAAHKTGPKDRGLSVSIRALYIDLAQEGAGAHRVGHAPDMFKIQKGYERHSSGHLNVNNNSEAAASLNGANGLAISAA</sequence>
<dbReference type="AlphaFoldDB" id="K1VLQ8"/>
<feature type="compositionally biased region" description="Basic and acidic residues" evidence="1">
    <location>
        <begin position="10"/>
        <end position="30"/>
    </location>
</feature>